<name>A0A835MJR0_9MAGN</name>
<dbReference type="InterPro" id="IPR007867">
    <property type="entry name" value="GMC_OxRtase_C"/>
</dbReference>
<comment type="cofactor">
    <cofactor evidence="3">
        <name>FAD</name>
        <dbReference type="ChEBI" id="CHEBI:57692"/>
    </cofactor>
</comment>
<accession>A0A835MJR0</accession>
<dbReference type="InterPro" id="IPR051871">
    <property type="entry name" value="GMC_Oxidoreductase-Related"/>
</dbReference>
<evidence type="ECO:0000256" key="2">
    <source>
        <dbReference type="ARBA" id="ARBA00022729"/>
    </source>
</evidence>
<dbReference type="PANTHER" id="PTHR45968">
    <property type="entry name" value="OSJNBA0019K04.7 PROTEIN"/>
    <property type="match status" value="1"/>
</dbReference>
<feature type="domain" description="Glucose-methanol-choline oxidoreductase N-terminal" evidence="4">
    <location>
        <begin position="326"/>
        <end position="340"/>
    </location>
</feature>
<evidence type="ECO:0000256" key="3">
    <source>
        <dbReference type="PIRSR" id="PIRSR000137-2"/>
    </source>
</evidence>
<dbReference type="OrthoDB" id="269227at2759"/>
<keyword evidence="3" id="KW-0285">Flavoprotein</keyword>
<feature type="binding site" evidence="3">
    <location>
        <position position="272"/>
    </location>
    <ligand>
        <name>FAD</name>
        <dbReference type="ChEBI" id="CHEBI:57692"/>
    </ligand>
</feature>
<evidence type="ECO:0000256" key="1">
    <source>
        <dbReference type="ARBA" id="ARBA00010790"/>
    </source>
</evidence>
<dbReference type="InterPro" id="IPR012132">
    <property type="entry name" value="GMC_OxRdtase"/>
</dbReference>
<evidence type="ECO:0000313" key="5">
    <source>
        <dbReference type="EMBL" id="KAF9626201.1"/>
    </source>
</evidence>
<comment type="similarity">
    <text evidence="1">Belongs to the GMC oxidoreductase family.</text>
</comment>
<dbReference type="InterPro" id="IPR036188">
    <property type="entry name" value="FAD/NAD-bd_sf"/>
</dbReference>
<reference evidence="5 6" key="1">
    <citation type="submission" date="2020-10" db="EMBL/GenBank/DDBJ databases">
        <title>The Coptis chinensis genome and diversification of protoberbering-type alkaloids.</title>
        <authorList>
            <person name="Wang B."/>
            <person name="Shu S."/>
            <person name="Song C."/>
            <person name="Liu Y."/>
        </authorList>
    </citation>
    <scope>NUCLEOTIDE SEQUENCE [LARGE SCALE GENOMIC DNA]</scope>
    <source>
        <strain evidence="5">HL-2020</strain>
        <tissue evidence="5">Leaf</tissue>
    </source>
</reference>
<dbReference type="Gene3D" id="3.30.410.40">
    <property type="match status" value="1"/>
</dbReference>
<dbReference type="GO" id="GO:0050660">
    <property type="term" value="F:flavin adenine dinucleotide binding"/>
    <property type="evidence" value="ECO:0007669"/>
    <property type="project" value="InterPro"/>
</dbReference>
<feature type="binding site" evidence="3">
    <location>
        <begin position="93"/>
        <end position="94"/>
    </location>
    <ligand>
        <name>FAD</name>
        <dbReference type="ChEBI" id="CHEBI:57692"/>
    </ligand>
</feature>
<organism evidence="5 6">
    <name type="scientific">Coptis chinensis</name>
    <dbReference type="NCBI Taxonomy" id="261450"/>
    <lineage>
        <taxon>Eukaryota</taxon>
        <taxon>Viridiplantae</taxon>
        <taxon>Streptophyta</taxon>
        <taxon>Embryophyta</taxon>
        <taxon>Tracheophyta</taxon>
        <taxon>Spermatophyta</taxon>
        <taxon>Magnoliopsida</taxon>
        <taxon>Ranunculales</taxon>
        <taxon>Ranunculaceae</taxon>
        <taxon>Coptidoideae</taxon>
        <taxon>Coptis</taxon>
    </lineage>
</organism>
<dbReference type="Pfam" id="PF05199">
    <property type="entry name" value="GMC_oxred_C"/>
    <property type="match status" value="2"/>
</dbReference>
<dbReference type="Pfam" id="PF00732">
    <property type="entry name" value="GMC_oxred_N"/>
    <property type="match status" value="1"/>
</dbReference>
<dbReference type="Proteomes" id="UP000631114">
    <property type="component" value="Unassembled WGS sequence"/>
</dbReference>
<gene>
    <name evidence="5" type="ORF">IFM89_031328</name>
</gene>
<comment type="caution">
    <text evidence="5">The sequence shown here is derived from an EMBL/GenBank/DDBJ whole genome shotgun (WGS) entry which is preliminary data.</text>
</comment>
<sequence>MECTKLPGPKKDLGNTIQCLTNPTPIRFSSFFIRQGVKLLFDVSRLVLLSLQELMIALGSYTIVQGHGTLNIISNVEQVQGKSYDYIVVGGGTSGCPLAATLSKRFTVLLVERGGSPFGDPFIMEKKNFWRPMFQIDEFTSIVQELVSEEGVANQRGRVLGGSTVINGGLYTRTNKEYIARAGWDENLVKEAYEWVESRVVFEPNLSEQQSFARDAFVAAGNVPFNGYSLEHVEGTKITGTIFDENGMRHCSAHLLHTGDPERLTVLLNATVKSTTFSQVAGDGTKPRACGIRFIRSHEDLDSSYEVNLNPASDSESEGDVVLSAGAMGSPQILMLSGIGPSELLSKFNIAPMIDAPQVGQDIRDHPGIHFLLDAGIGNEGQADTSQVVGIASSSRFLFQYGGSKASGRPIRVLRGKLVYPSSKGKLELNSTDPRKNPSVRYNYLLEENDLEEFVEMVHEMKKIARSMDSALGTNVGSVVDKDYKVFGVEGLRVVDASALSDLLSTSPMGTLLMLGRYQGIKMLRERAIGE</sequence>
<proteinExistence type="inferred from homology"/>
<feature type="binding site" evidence="3">
    <location>
        <position position="159"/>
    </location>
    <ligand>
        <name>FAD</name>
        <dbReference type="ChEBI" id="CHEBI:57692"/>
    </ligand>
</feature>
<dbReference type="PROSITE" id="PS00624">
    <property type="entry name" value="GMC_OXRED_2"/>
    <property type="match status" value="1"/>
</dbReference>
<dbReference type="GO" id="GO:0016614">
    <property type="term" value="F:oxidoreductase activity, acting on CH-OH group of donors"/>
    <property type="evidence" value="ECO:0007669"/>
    <property type="project" value="InterPro"/>
</dbReference>
<protein>
    <recommendedName>
        <fullName evidence="4">Glucose-methanol-choline oxidoreductase N-terminal domain-containing protein</fullName>
    </recommendedName>
</protein>
<dbReference type="Gene3D" id="3.50.50.60">
    <property type="entry name" value="FAD/NAD(P)-binding domain"/>
    <property type="match status" value="1"/>
</dbReference>
<dbReference type="EMBL" id="JADFTS010000001">
    <property type="protein sequence ID" value="KAF9626201.1"/>
    <property type="molecule type" value="Genomic_DNA"/>
</dbReference>
<evidence type="ECO:0000313" key="6">
    <source>
        <dbReference type="Proteomes" id="UP000631114"/>
    </source>
</evidence>
<dbReference type="AlphaFoldDB" id="A0A835MJR0"/>
<dbReference type="PIRSF" id="PIRSF000137">
    <property type="entry name" value="Alcohol_oxidase"/>
    <property type="match status" value="1"/>
</dbReference>
<dbReference type="SUPFAM" id="SSF54373">
    <property type="entry name" value="FAD-linked reductases, C-terminal domain"/>
    <property type="match status" value="1"/>
</dbReference>
<dbReference type="SUPFAM" id="SSF51905">
    <property type="entry name" value="FAD/NAD(P)-binding domain"/>
    <property type="match status" value="1"/>
</dbReference>
<dbReference type="InterPro" id="IPR000172">
    <property type="entry name" value="GMC_OxRdtase_N"/>
</dbReference>
<keyword evidence="6" id="KW-1185">Reference proteome</keyword>
<keyword evidence="3" id="KW-0274">FAD</keyword>
<keyword evidence="2" id="KW-0732">Signal</keyword>
<dbReference type="PANTHER" id="PTHR45968:SF19">
    <property type="entry name" value="GLUCOSE-METHANOL-CHOLINE (GMC) OXIDOREDUCTASE FAMILY PROTEIN"/>
    <property type="match status" value="1"/>
</dbReference>
<evidence type="ECO:0000259" key="4">
    <source>
        <dbReference type="PROSITE" id="PS00624"/>
    </source>
</evidence>